<dbReference type="Pfam" id="PF06224">
    <property type="entry name" value="AlkZ-like"/>
    <property type="match status" value="1"/>
</dbReference>
<comment type="caution">
    <text evidence="1">The sequence shown here is derived from an EMBL/GenBank/DDBJ whole genome shotgun (WGS) entry which is preliminary data.</text>
</comment>
<dbReference type="PANTHER" id="PTHR38479">
    <property type="entry name" value="LMO0824 PROTEIN"/>
    <property type="match status" value="1"/>
</dbReference>
<reference evidence="1" key="1">
    <citation type="submission" date="2019-08" db="EMBL/GenBank/DDBJ databases">
        <authorList>
            <person name="Kucharzyk K."/>
            <person name="Murdoch R.W."/>
            <person name="Higgins S."/>
            <person name="Loffler F."/>
        </authorList>
    </citation>
    <scope>NUCLEOTIDE SEQUENCE</scope>
</reference>
<evidence type="ECO:0000313" key="1">
    <source>
        <dbReference type="EMBL" id="MPN07361.1"/>
    </source>
</evidence>
<accession>A0A645EZ97</accession>
<dbReference type="InterPro" id="IPR009351">
    <property type="entry name" value="AlkZ-like"/>
</dbReference>
<dbReference type="EMBL" id="VSSQ01053326">
    <property type="protein sequence ID" value="MPN07361.1"/>
    <property type="molecule type" value="Genomic_DNA"/>
</dbReference>
<dbReference type="PANTHER" id="PTHR38479:SF2">
    <property type="entry name" value="WINGED HELIX DNA-BINDING DOMAIN-CONTAINING PROTEIN"/>
    <property type="match status" value="1"/>
</dbReference>
<gene>
    <name evidence="1" type="ORF">SDC9_154627</name>
</gene>
<proteinExistence type="predicted"/>
<evidence type="ECO:0008006" key="2">
    <source>
        <dbReference type="Google" id="ProtNLM"/>
    </source>
</evidence>
<sequence>MLYAGSESSFGQMSFLDEGIAPGRGAFFREIVAGALSTGDKTREELKAACIRCGMNAREMEIILHPWGGLFRAMAEKGEIAYTAGGNRVFTRLDPLAPMEEEAALREMMLRYVTHYAPVSLRDAQTFFGLPQRKLKCLLELTATQDLSFQGQTYFTMGQRLPADAAMPDVLFLAGFDQMLLGYRKNENPILPQERIKSVYNNTGIIFPTVLLHGLACAVWKRTGNRLEIRPFQTIGSKDRKKIERKAVDNFGKVAVQWTGMQATI</sequence>
<name>A0A645EZ97_9ZZZZ</name>
<organism evidence="1">
    <name type="scientific">bioreactor metagenome</name>
    <dbReference type="NCBI Taxonomy" id="1076179"/>
    <lineage>
        <taxon>unclassified sequences</taxon>
        <taxon>metagenomes</taxon>
        <taxon>ecological metagenomes</taxon>
    </lineage>
</organism>
<dbReference type="AlphaFoldDB" id="A0A645EZ97"/>
<protein>
    <recommendedName>
        <fullName evidence="2">Winged helix DNA-binding domain-containing protein</fullName>
    </recommendedName>
</protein>